<dbReference type="SMART" id="SM01008">
    <property type="entry name" value="Ald_Xan_dh_C"/>
    <property type="match status" value="1"/>
</dbReference>
<dbReference type="InterPro" id="IPR052516">
    <property type="entry name" value="N-heterocyclic_Hydroxylase"/>
</dbReference>
<dbReference type="Gene3D" id="3.30.365.10">
    <property type="entry name" value="Aldehyde oxidase/xanthine dehydrogenase, molybdopterin binding domain"/>
    <property type="match status" value="4"/>
</dbReference>
<dbReference type="InterPro" id="IPR046867">
    <property type="entry name" value="AldOxase/xan_DH_MoCoBD2"/>
</dbReference>
<dbReference type="RefSeq" id="WP_013080017.1">
    <property type="nucleotide sequence ID" value="NZ_CP027850.1"/>
</dbReference>
<dbReference type="Gene3D" id="3.90.1170.50">
    <property type="entry name" value="Aldehyde oxidase/xanthine dehydrogenase, a/b hammerhead"/>
    <property type="match status" value="1"/>
</dbReference>
<sequence>MDGEILRDPTRRFVLQSGAAAGGGLLLSFTMTAEGQAAGDTQVNAYVRLAPDGKVTIASKVPEVGQGIKTALPMLIAEELDVDWSAVTVEQAIADSKIYGRQVAGGSMATTLEYDGLRRVGASVRALLIQAAAARWSVPADSLSTEPGVVVHAGSKRRASYGELAADAAKLTPPDPKSLTLKDPKAFRIIGKSHKSQNLDAITTGAPTYGIDTRLPGMLYATFAKAPVYGAKVASVDLAPAKAVKGVKDAFVVEGGDNLLSIMPGVAVVADSWWSARKGREALDIQWAAHPTAGQSSAGFAAKAAELAKAPPHRTLQNDGDVDAALKGAAKTVSAAYSYPFIAHAPMEPQNCTARVENGKVEIWAPTQNPEAGRALVAKALNVDPSAITIHLIRGGGGFGRRLMNDYMVEAAVIASKVAAPVKLVWTREEDIQHDFYRPAGWHNFTAGLDASGAVVAWKDHFVTFGEGETFNLSAGMNSTQFPSRAVANYRHDVSVMPLGFPTGYLRAPGNNAFGFVIQGFTDELAHAAGKDPVAFRREMLGAPRLLGEPGKGDSFDTGRMRGVLDLAAEMSGWGRKVPKGTGLGVACHYSHLGYVAVVIQATVKDGAIKLDKVWAAVDCGRQIVNPAGAEQQVQGSVLDAIGAALYQGMTFENGAAVNSNFGDFPLLRMADAPPVEVRFKLSDNNPTGLGEPAYPPTPAALVNALFAATGKRIRSLPIGDQLA</sequence>
<dbReference type="Pfam" id="PF02738">
    <property type="entry name" value="MoCoBD_1"/>
    <property type="match status" value="1"/>
</dbReference>
<dbReference type="InterPro" id="IPR012368">
    <property type="entry name" value="OxRdtase_Mopterin-bd_su_IorB"/>
</dbReference>
<accession>A0ABM6TIM2</accession>
<gene>
    <name evidence="2" type="ORF">B7G68_14970</name>
</gene>
<dbReference type="PROSITE" id="PS51318">
    <property type="entry name" value="TAT"/>
    <property type="match status" value="1"/>
</dbReference>
<dbReference type="PANTHER" id="PTHR47495:SF3">
    <property type="entry name" value="BLR6219 PROTEIN"/>
    <property type="match status" value="1"/>
</dbReference>
<protein>
    <submittedName>
        <fullName evidence="2">Xanthine dehydrogenase family protein molybdopterin-binding subunit</fullName>
    </submittedName>
</protein>
<dbReference type="InterPro" id="IPR008274">
    <property type="entry name" value="AldOxase/xan_DH_MoCoBD1"/>
</dbReference>
<dbReference type="PANTHER" id="PTHR47495">
    <property type="entry name" value="ALDEHYDE DEHYDROGENASE"/>
    <property type="match status" value="1"/>
</dbReference>
<feature type="domain" description="Aldehyde oxidase/xanthine dehydrogenase a/b hammerhead" evidence="1">
    <location>
        <begin position="204"/>
        <end position="291"/>
    </location>
</feature>
<dbReference type="InterPro" id="IPR006311">
    <property type="entry name" value="TAT_signal"/>
</dbReference>
<keyword evidence="3" id="KW-1185">Reference proteome</keyword>
<dbReference type="InterPro" id="IPR037165">
    <property type="entry name" value="AldOxase/xan_DH_Mopterin-bd_sf"/>
</dbReference>
<dbReference type="SUPFAM" id="SSF56003">
    <property type="entry name" value="Molybdenum cofactor-binding domain"/>
    <property type="match status" value="2"/>
</dbReference>
<evidence type="ECO:0000313" key="2">
    <source>
        <dbReference type="EMBL" id="AVQ03037.1"/>
    </source>
</evidence>
<dbReference type="InterPro" id="IPR000674">
    <property type="entry name" value="Ald_Oxase/Xan_DH_a/b"/>
</dbReference>
<proteinExistence type="predicted"/>
<dbReference type="Proteomes" id="UP000240527">
    <property type="component" value="Chromosome"/>
</dbReference>
<organism evidence="2 3">
    <name type="scientific">Caulobacter segnis</name>
    <dbReference type="NCBI Taxonomy" id="88688"/>
    <lineage>
        <taxon>Bacteria</taxon>
        <taxon>Pseudomonadati</taxon>
        <taxon>Pseudomonadota</taxon>
        <taxon>Alphaproteobacteria</taxon>
        <taxon>Caulobacterales</taxon>
        <taxon>Caulobacteraceae</taxon>
        <taxon>Caulobacter</taxon>
    </lineage>
</organism>
<reference evidence="2 3" key="1">
    <citation type="journal article" date="2015" name="Biotechnol. Bioeng.">
        <title>Genome sequence and phenotypic characterization of Caulobacter segnis.</title>
        <authorList>
            <person name="Patel S."/>
            <person name="Fletcher B."/>
            <person name="Scott D.C."/>
            <person name="Ely B."/>
        </authorList>
    </citation>
    <scope>NUCLEOTIDE SEQUENCE [LARGE SCALE GENOMIC DNA]</scope>
    <source>
        <strain evidence="2 3">TK0059</strain>
    </source>
</reference>
<name>A0ABM6TIM2_9CAUL</name>
<evidence type="ECO:0000313" key="3">
    <source>
        <dbReference type="Proteomes" id="UP000240527"/>
    </source>
</evidence>
<evidence type="ECO:0000259" key="1">
    <source>
        <dbReference type="SMART" id="SM01008"/>
    </source>
</evidence>
<dbReference type="PIRSF" id="PIRSF036389">
    <property type="entry name" value="IOR_B"/>
    <property type="match status" value="1"/>
</dbReference>
<dbReference type="EMBL" id="CP027850">
    <property type="protein sequence ID" value="AVQ03037.1"/>
    <property type="molecule type" value="Genomic_DNA"/>
</dbReference>
<dbReference type="Pfam" id="PF20256">
    <property type="entry name" value="MoCoBD_2"/>
    <property type="match status" value="2"/>
</dbReference>